<evidence type="ECO:0000313" key="1">
    <source>
        <dbReference type="EMBL" id="AIY19478.1"/>
    </source>
</evidence>
<dbReference type="InterPro" id="IPR029068">
    <property type="entry name" value="Glyas_Bleomycin-R_OHBP_Dase"/>
</dbReference>
<gene>
    <name evidence="1" type="ORF">KR76_26790</name>
</gene>
<protein>
    <submittedName>
        <fullName evidence="1">Uncharacterized protein</fullName>
    </submittedName>
</protein>
<dbReference type="PANTHER" id="PTHR35908:SF1">
    <property type="entry name" value="CONSERVED PROTEIN"/>
    <property type="match status" value="1"/>
</dbReference>
<dbReference type="EMBL" id="CP009896">
    <property type="protein sequence ID" value="AIY19478.1"/>
    <property type="molecule type" value="Genomic_DNA"/>
</dbReference>
<dbReference type="SUPFAM" id="SSF54593">
    <property type="entry name" value="Glyoxalase/Bleomycin resistance protein/Dihydroxybiphenyl dioxygenase"/>
    <property type="match status" value="2"/>
</dbReference>
<organism evidence="1 2">
    <name type="scientific">Nocardioides simplex</name>
    <name type="common">Arthrobacter simplex</name>
    <dbReference type="NCBI Taxonomy" id="2045"/>
    <lineage>
        <taxon>Bacteria</taxon>
        <taxon>Bacillati</taxon>
        <taxon>Actinomycetota</taxon>
        <taxon>Actinomycetes</taxon>
        <taxon>Propionibacteriales</taxon>
        <taxon>Nocardioidaceae</taxon>
        <taxon>Pimelobacter</taxon>
    </lineage>
</organism>
<dbReference type="Proteomes" id="UP000030300">
    <property type="component" value="Chromosome"/>
</dbReference>
<dbReference type="Pfam" id="PF18029">
    <property type="entry name" value="Glyoxalase_6"/>
    <property type="match status" value="2"/>
</dbReference>
<proteinExistence type="predicted"/>
<sequence>MALATYKDLCLDATDAALLGKFWGAALGLEVEPLDDGDVRLTGPTAQHTVWVNTVPEPVLVKQRVHLDIRARDVEEVLALGATPVDLEAFPWKVLRDPEGGELCVFEREDAPGSGDRLLEVVVDCADPAVLAAWWAELLGGVHRDDEQGRWSWVEQVPGAPFADLVFVPVPEPKTVKNRVHLDLTAPDVDAVVRHGAQVLRARDDEIGWTVLADPAGNELCVFEDAPDPTRG</sequence>
<dbReference type="GeneID" id="96612347"/>
<dbReference type="PANTHER" id="PTHR35908">
    <property type="entry name" value="HYPOTHETICAL FUSION PROTEIN"/>
    <property type="match status" value="1"/>
</dbReference>
<dbReference type="eggNOG" id="COG0346">
    <property type="taxonomic scope" value="Bacteria"/>
</dbReference>
<dbReference type="STRING" id="2045.KR76_26790"/>
<name>A0A0A1DSH2_NOCSI</name>
<dbReference type="AlphaFoldDB" id="A0A0A1DSH2"/>
<dbReference type="KEGG" id="psim:KR76_26790"/>
<accession>A0A0A1DSH2</accession>
<dbReference type="InterPro" id="IPR041581">
    <property type="entry name" value="Glyoxalase_6"/>
</dbReference>
<keyword evidence="2" id="KW-1185">Reference proteome</keyword>
<evidence type="ECO:0000313" key="2">
    <source>
        <dbReference type="Proteomes" id="UP000030300"/>
    </source>
</evidence>
<dbReference type="OrthoDB" id="3212826at2"/>
<dbReference type="HOGENOM" id="CLU_092691_1_0_11"/>
<dbReference type="Gene3D" id="3.10.180.10">
    <property type="entry name" value="2,3-Dihydroxybiphenyl 1,2-Dioxygenase, domain 1"/>
    <property type="match status" value="2"/>
</dbReference>
<reference evidence="1 2" key="1">
    <citation type="journal article" date="2015" name="Genome Announc.">
        <title>Complete Genome Sequence of Steroid-Transforming Nocardioides simplex VKM Ac-2033D.</title>
        <authorList>
            <person name="Shtratnikova V.Y."/>
            <person name="Schelkunov M.I."/>
            <person name="Pekov Y.A."/>
            <person name="Fokina V.V."/>
            <person name="Logacheva M.D."/>
            <person name="Sokolov S.L."/>
            <person name="Bragin E.Y."/>
            <person name="Ashapkin V.V."/>
            <person name="Donova M.V."/>
        </authorList>
    </citation>
    <scope>NUCLEOTIDE SEQUENCE [LARGE SCALE GENOMIC DNA]</scope>
    <source>
        <strain evidence="1 2">VKM Ac-2033D</strain>
    </source>
</reference>
<dbReference type="RefSeq" id="WP_038682716.1">
    <property type="nucleotide sequence ID" value="NZ_BJMC01000020.1"/>
</dbReference>
<dbReference type="CDD" id="cd06587">
    <property type="entry name" value="VOC"/>
    <property type="match status" value="1"/>
</dbReference>